<keyword evidence="7" id="KW-0347">Helicase</keyword>
<evidence type="ECO:0000313" key="14">
    <source>
        <dbReference type="EMBL" id="MDJ1485729.1"/>
    </source>
</evidence>
<keyword evidence="5" id="KW-0547">Nucleotide-binding</keyword>
<feature type="domain" description="HD Cas3-type" evidence="13">
    <location>
        <begin position="12"/>
        <end position="220"/>
    </location>
</feature>
<dbReference type="InterPro" id="IPR027417">
    <property type="entry name" value="P-loop_NTPase"/>
</dbReference>
<dbReference type="Gene3D" id="3.40.50.300">
    <property type="entry name" value="P-loop containing nucleotide triphosphate hydrolases"/>
    <property type="match status" value="2"/>
</dbReference>
<sequence length="785" mass="90767">MTSSYTDILAKSGEPRITLKIHIDDCLLIASFLERSFPQVNHLDTIRFPFWELLRKCIIFHDLGKGHVEFQNILSGAPNNWLGQRHELFSLPFIEGFELEESQKKLMRLVIAGHHKDFDKLNLKYISKSYKKENSDEDDWEESERLDFVNEFKKNVLVKLIHELVEKEYTFKLNLPVAKHPGKLITNYLNKATTGLIKVSDADYFELLLLFGALKHCDHLGSARLTSIQNIVPDDFAFLDKQQKELQIKNGDFHQHQIAAGEIQGNLILTAPTGSGKTESAMLWLKKQMHLSGQGRVFYILPFTASINAMFERLGSTEKGLGDQEKVGMLHGKLSDYLYDYFDDFQYANNVRKEKIEELKHKFRTIYTPLKVITPFQLLKNLFGLKGFEQGLFEMVGSYFIFDEIHAYAPETFAQIKVLLEYATQYLKVKVMVMTATLPSFLKKEIETAIGSYTEIKATQELYDSFDRHQIRLQHGLLSDNLEQIQLDLQKGTKVLVVCNTVKQAQSVYTSLKPYATRSVLLHSAFNGENRTEHEKTLKQGEQDQNDPIQLLVGTQAIEVSLDIDYDVIYTEPAPIDALVQRFGRINRRRIKGICPVYVFQQSNSTDFYIYSAENIKRTIAAFETIIKEDNGIVKEQKLQRLIDEVYPDWDTKSKEKFDSVYFFLKASVSQLAPLVHSNRSEEEFYKQFDGIKVLPIGLKERFIGYLSEFNFIKAESLKVQIRKNKFAQLNNERDDNLSKEAFVIQTKKGDPITIEYWTIQKKYDPELGLLYDEQEQWNDPSVII</sequence>
<evidence type="ECO:0000256" key="9">
    <source>
        <dbReference type="ARBA" id="ARBA00023118"/>
    </source>
</evidence>
<gene>
    <name evidence="14" type="primary">cas3</name>
    <name evidence="14" type="ORF">QNI16_34935</name>
</gene>
<dbReference type="NCBIfam" id="TIGR01587">
    <property type="entry name" value="cas3_core"/>
    <property type="match status" value="1"/>
</dbReference>
<feature type="domain" description="Helicase C-terminal" evidence="12">
    <location>
        <begin position="481"/>
        <end position="640"/>
    </location>
</feature>
<dbReference type="AlphaFoldDB" id="A0AAE3UA27"/>
<dbReference type="EMBL" id="JASJOS010000023">
    <property type="protein sequence ID" value="MDJ1485729.1"/>
    <property type="molecule type" value="Genomic_DNA"/>
</dbReference>
<comment type="similarity">
    <text evidence="2">In the central section; belongs to the CRISPR-associated helicase Cas3 family.</text>
</comment>
<dbReference type="Proteomes" id="UP001241110">
    <property type="component" value="Unassembled WGS sequence"/>
</dbReference>
<dbReference type="PANTHER" id="PTHR47959:SF16">
    <property type="entry name" value="CRISPR-ASSOCIATED NUCLEASE_HELICASE CAS3-RELATED"/>
    <property type="match status" value="1"/>
</dbReference>
<evidence type="ECO:0000256" key="1">
    <source>
        <dbReference type="ARBA" id="ARBA00006847"/>
    </source>
</evidence>
<dbReference type="RefSeq" id="WP_313988666.1">
    <property type="nucleotide sequence ID" value="NZ_JASJOS010000023.1"/>
</dbReference>
<keyword evidence="4" id="KW-0479">Metal-binding</keyword>
<evidence type="ECO:0000256" key="6">
    <source>
        <dbReference type="ARBA" id="ARBA00022801"/>
    </source>
</evidence>
<comment type="similarity">
    <text evidence="10">Belongs to the DEAD box helicase family.</text>
</comment>
<dbReference type="GO" id="GO:0046872">
    <property type="term" value="F:metal ion binding"/>
    <property type="evidence" value="ECO:0007669"/>
    <property type="project" value="UniProtKB-KW"/>
</dbReference>
<evidence type="ECO:0000256" key="4">
    <source>
        <dbReference type="ARBA" id="ARBA00022723"/>
    </source>
</evidence>
<name>A0AAE3UA27_9BACT</name>
<dbReference type="SMART" id="SM00487">
    <property type="entry name" value="DEXDc"/>
    <property type="match status" value="1"/>
</dbReference>
<organism evidence="14 15">
    <name type="scientific">Xanthocytophaga flava</name>
    <dbReference type="NCBI Taxonomy" id="3048013"/>
    <lineage>
        <taxon>Bacteria</taxon>
        <taxon>Pseudomonadati</taxon>
        <taxon>Bacteroidota</taxon>
        <taxon>Cytophagia</taxon>
        <taxon>Cytophagales</taxon>
        <taxon>Rhodocytophagaceae</taxon>
        <taxon>Xanthocytophaga</taxon>
    </lineage>
</organism>
<dbReference type="GO" id="GO:0051607">
    <property type="term" value="P:defense response to virus"/>
    <property type="evidence" value="ECO:0007669"/>
    <property type="project" value="UniProtKB-KW"/>
</dbReference>
<dbReference type="InterPro" id="IPR050079">
    <property type="entry name" value="DEAD_box_RNA_helicase"/>
</dbReference>
<dbReference type="InterPro" id="IPR054712">
    <property type="entry name" value="Cas3-like_dom"/>
</dbReference>
<accession>A0AAE3UA27</accession>
<protein>
    <submittedName>
        <fullName evidence="14">CRISPR-associated helicase Cas3</fullName>
    </submittedName>
</protein>
<dbReference type="CDD" id="cd09641">
    <property type="entry name" value="Cas3''_I"/>
    <property type="match status" value="1"/>
</dbReference>
<dbReference type="PROSITE" id="PS51643">
    <property type="entry name" value="HD_CAS3"/>
    <property type="match status" value="1"/>
</dbReference>
<keyword evidence="6" id="KW-0378">Hydrolase</keyword>
<proteinExistence type="inferred from homology"/>
<evidence type="ECO:0000256" key="5">
    <source>
        <dbReference type="ARBA" id="ARBA00022741"/>
    </source>
</evidence>
<dbReference type="Pfam" id="PF00270">
    <property type="entry name" value="DEAD"/>
    <property type="match status" value="1"/>
</dbReference>
<dbReference type="GO" id="GO:0016787">
    <property type="term" value="F:hydrolase activity"/>
    <property type="evidence" value="ECO:0007669"/>
    <property type="project" value="UniProtKB-KW"/>
</dbReference>
<dbReference type="InterPro" id="IPR038257">
    <property type="entry name" value="CRISPR-assoc_Cas3_HD_sf"/>
</dbReference>
<dbReference type="InterPro" id="IPR001650">
    <property type="entry name" value="Helicase_C-like"/>
</dbReference>
<evidence type="ECO:0000256" key="2">
    <source>
        <dbReference type="ARBA" id="ARBA00009046"/>
    </source>
</evidence>
<evidence type="ECO:0000256" key="10">
    <source>
        <dbReference type="ARBA" id="ARBA00038437"/>
    </source>
</evidence>
<evidence type="ECO:0000256" key="7">
    <source>
        <dbReference type="ARBA" id="ARBA00022806"/>
    </source>
</evidence>
<comment type="caution">
    <text evidence="14">The sequence shown here is derived from an EMBL/GenBank/DDBJ whole genome shotgun (WGS) entry which is preliminary data.</text>
</comment>
<dbReference type="InterPro" id="IPR006483">
    <property type="entry name" value="CRISPR-assoc_Cas3_HD"/>
</dbReference>
<dbReference type="Gene3D" id="1.10.3210.30">
    <property type="match status" value="1"/>
</dbReference>
<evidence type="ECO:0000259" key="13">
    <source>
        <dbReference type="PROSITE" id="PS51643"/>
    </source>
</evidence>
<reference evidence="14" key="1">
    <citation type="submission" date="2023-05" db="EMBL/GenBank/DDBJ databases">
        <authorList>
            <person name="Zhang X."/>
        </authorList>
    </citation>
    <scope>NUCLEOTIDE SEQUENCE</scope>
    <source>
        <strain evidence="14">YF14B1</strain>
    </source>
</reference>
<dbReference type="GO" id="GO:0004518">
    <property type="term" value="F:nuclease activity"/>
    <property type="evidence" value="ECO:0007669"/>
    <property type="project" value="UniProtKB-KW"/>
</dbReference>
<evidence type="ECO:0000259" key="11">
    <source>
        <dbReference type="PROSITE" id="PS51192"/>
    </source>
</evidence>
<comment type="similarity">
    <text evidence="1">In the N-terminal section; belongs to the CRISPR-associated nuclease Cas3-HD family.</text>
</comment>
<dbReference type="GO" id="GO:0003676">
    <property type="term" value="F:nucleic acid binding"/>
    <property type="evidence" value="ECO:0007669"/>
    <property type="project" value="InterPro"/>
</dbReference>
<evidence type="ECO:0000256" key="3">
    <source>
        <dbReference type="ARBA" id="ARBA00022722"/>
    </source>
</evidence>
<dbReference type="SUPFAM" id="SSF52540">
    <property type="entry name" value="P-loop containing nucleoside triphosphate hydrolases"/>
    <property type="match status" value="1"/>
</dbReference>
<evidence type="ECO:0000313" key="15">
    <source>
        <dbReference type="Proteomes" id="UP001241110"/>
    </source>
</evidence>
<dbReference type="GO" id="GO:0005829">
    <property type="term" value="C:cytosol"/>
    <property type="evidence" value="ECO:0007669"/>
    <property type="project" value="TreeGrafter"/>
</dbReference>
<keyword evidence="8" id="KW-0067">ATP-binding</keyword>
<dbReference type="InterPro" id="IPR011545">
    <property type="entry name" value="DEAD/DEAH_box_helicase_dom"/>
</dbReference>
<evidence type="ECO:0000259" key="12">
    <source>
        <dbReference type="PROSITE" id="PS51194"/>
    </source>
</evidence>
<dbReference type="SMART" id="SM00490">
    <property type="entry name" value="HELICc"/>
    <property type="match status" value="1"/>
</dbReference>
<keyword evidence="9" id="KW-0051">Antiviral defense</keyword>
<evidence type="ECO:0000256" key="8">
    <source>
        <dbReference type="ARBA" id="ARBA00022840"/>
    </source>
</evidence>
<dbReference type="NCBIfam" id="TIGR01596">
    <property type="entry name" value="cas3_HD"/>
    <property type="match status" value="1"/>
</dbReference>
<dbReference type="PANTHER" id="PTHR47959">
    <property type="entry name" value="ATP-DEPENDENT RNA HELICASE RHLE-RELATED"/>
    <property type="match status" value="1"/>
</dbReference>
<dbReference type="PROSITE" id="PS51192">
    <property type="entry name" value="HELICASE_ATP_BIND_1"/>
    <property type="match status" value="1"/>
</dbReference>
<keyword evidence="3" id="KW-0540">Nuclease</keyword>
<dbReference type="Pfam" id="PF22590">
    <property type="entry name" value="Cas3-like_C_2"/>
    <property type="match status" value="1"/>
</dbReference>
<dbReference type="GO" id="GO:0003724">
    <property type="term" value="F:RNA helicase activity"/>
    <property type="evidence" value="ECO:0007669"/>
    <property type="project" value="TreeGrafter"/>
</dbReference>
<dbReference type="GO" id="GO:0005524">
    <property type="term" value="F:ATP binding"/>
    <property type="evidence" value="ECO:0007669"/>
    <property type="project" value="UniProtKB-KW"/>
</dbReference>
<dbReference type="InterPro" id="IPR014001">
    <property type="entry name" value="Helicase_ATP-bd"/>
</dbReference>
<dbReference type="InterPro" id="IPR006474">
    <property type="entry name" value="Helicase_Cas3_CRISPR-ass_core"/>
</dbReference>
<dbReference type="PROSITE" id="PS51194">
    <property type="entry name" value="HELICASE_CTER"/>
    <property type="match status" value="1"/>
</dbReference>
<feature type="domain" description="Helicase ATP-binding" evidence="11">
    <location>
        <begin position="258"/>
        <end position="456"/>
    </location>
</feature>